<dbReference type="AlphaFoldDB" id="A0A318J769"/>
<reference evidence="2 3" key="1">
    <citation type="submission" date="2018-05" db="EMBL/GenBank/DDBJ databases">
        <title>Comparative genomics of bacterial root endophytes of switchgrass collected from native prairies over two seasons.</title>
        <authorList>
            <person name="Tang Y."/>
        </authorList>
    </citation>
    <scope>NUCLEOTIDE SEQUENCE [LARGE SCALE GENOMIC DNA]</scope>
    <source>
        <strain evidence="2 3">NFIX32</strain>
    </source>
</reference>
<dbReference type="Proteomes" id="UP000247755">
    <property type="component" value="Unassembled WGS sequence"/>
</dbReference>
<name>A0A318J769_BURPY</name>
<evidence type="ECO:0000313" key="2">
    <source>
        <dbReference type="EMBL" id="PXX35429.1"/>
    </source>
</evidence>
<proteinExistence type="predicted"/>
<accession>A0A318J769</accession>
<feature type="domain" description="DUF6429" evidence="1">
    <location>
        <begin position="4"/>
        <end position="73"/>
    </location>
</feature>
<evidence type="ECO:0000313" key="3">
    <source>
        <dbReference type="Proteomes" id="UP000247755"/>
    </source>
</evidence>
<evidence type="ECO:0000259" key="1">
    <source>
        <dbReference type="Pfam" id="PF20008"/>
    </source>
</evidence>
<comment type="caution">
    <text evidence="2">The sequence shown here is derived from an EMBL/GenBank/DDBJ whole genome shotgun (WGS) entry which is preliminary data.</text>
</comment>
<dbReference type="InterPro" id="IPR045489">
    <property type="entry name" value="DUF6429"/>
</dbReference>
<gene>
    <name evidence="2" type="ORF">NA66_100669</name>
</gene>
<sequence length="81" mass="9071">MEIDTAAIDDAVLALLQLTLHDHNRAWKGLDWNVLNRLHARGLIGNPVSNAKSVVLTDEGLRESRRLFERLFVDPGSRGEP</sequence>
<organism evidence="2 3">
    <name type="scientific">Burkholderia pyrrocinia</name>
    <name type="common">Pseudomonas pyrrocinia</name>
    <dbReference type="NCBI Taxonomy" id="60550"/>
    <lineage>
        <taxon>Bacteria</taxon>
        <taxon>Pseudomonadati</taxon>
        <taxon>Pseudomonadota</taxon>
        <taxon>Betaproteobacteria</taxon>
        <taxon>Burkholderiales</taxon>
        <taxon>Burkholderiaceae</taxon>
        <taxon>Burkholderia</taxon>
        <taxon>Burkholderia cepacia complex</taxon>
    </lineage>
</organism>
<protein>
    <recommendedName>
        <fullName evidence="1">DUF6429 domain-containing protein</fullName>
    </recommendedName>
</protein>
<dbReference type="Pfam" id="PF20008">
    <property type="entry name" value="DUF6429"/>
    <property type="match status" value="1"/>
</dbReference>
<dbReference type="RefSeq" id="WP_072437397.1">
    <property type="nucleotide sequence ID" value="NZ_QJJY01000006.1"/>
</dbReference>
<dbReference type="EMBL" id="QJJY01000006">
    <property type="protein sequence ID" value="PXX35429.1"/>
    <property type="molecule type" value="Genomic_DNA"/>
</dbReference>